<protein>
    <submittedName>
        <fullName evidence="1">Uncharacterized protein</fullName>
    </submittedName>
</protein>
<reference evidence="1" key="1">
    <citation type="submission" date="2024-12" db="EMBL/GenBank/DDBJ databases">
        <title>Comparative genomics and development of molecular markers within Purpureocillium lilacinum and among Purpureocillium species.</title>
        <authorList>
            <person name="Yeh Z.-Y."/>
            <person name="Ni N.-T."/>
            <person name="Lo P.-H."/>
            <person name="Mushyakhwo K."/>
            <person name="Lin C.-F."/>
            <person name="Nai Y.-S."/>
        </authorList>
    </citation>
    <scope>NUCLEOTIDE SEQUENCE</scope>
    <source>
        <strain evidence="1">NCHU-NPUST-175</strain>
    </source>
</reference>
<organism evidence="1 2">
    <name type="scientific">Purpureocillium lilacinum</name>
    <name type="common">Paecilomyces lilacinus</name>
    <dbReference type="NCBI Taxonomy" id="33203"/>
    <lineage>
        <taxon>Eukaryota</taxon>
        <taxon>Fungi</taxon>
        <taxon>Dikarya</taxon>
        <taxon>Ascomycota</taxon>
        <taxon>Pezizomycotina</taxon>
        <taxon>Sordariomycetes</taxon>
        <taxon>Hypocreomycetidae</taxon>
        <taxon>Hypocreales</taxon>
        <taxon>Ophiocordycipitaceae</taxon>
        <taxon>Purpureocillium</taxon>
    </lineage>
</organism>
<proteinExistence type="predicted"/>
<name>A0ACC4E620_PURLI</name>
<dbReference type="EMBL" id="JBGNUJ010000002">
    <property type="protein sequence ID" value="KAL3964072.1"/>
    <property type="molecule type" value="Genomic_DNA"/>
</dbReference>
<comment type="caution">
    <text evidence="1">The sequence shown here is derived from an EMBL/GenBank/DDBJ whole genome shotgun (WGS) entry which is preliminary data.</text>
</comment>
<keyword evidence="2" id="KW-1185">Reference proteome</keyword>
<evidence type="ECO:0000313" key="1">
    <source>
        <dbReference type="EMBL" id="KAL3964072.1"/>
    </source>
</evidence>
<evidence type="ECO:0000313" key="2">
    <source>
        <dbReference type="Proteomes" id="UP001638806"/>
    </source>
</evidence>
<gene>
    <name evidence="1" type="ORF">ACCO45_001076</name>
</gene>
<dbReference type="Proteomes" id="UP001638806">
    <property type="component" value="Unassembled WGS sequence"/>
</dbReference>
<accession>A0ACC4E620</accession>
<sequence length="164" mass="17701">MHGDVATATPACPTHSRTLAGRDGVSAPPAQQTSVNHAMHGCRWASRGRQTDYPPSAGRCSTSSTSTSIGCVMQVPLQSSPGRAHASVHSHASSYSARCKPARRQTLAFVAGSEKLPRLRKVVMNTPPAPGDVHTARQQRRRRRRKEAWPAHHGRRSRTSQSPG</sequence>